<name>A0ACD0WRJ0_CLALS</name>
<reference evidence="2" key="1">
    <citation type="journal article" date="2019" name="MBio">
        <title>Comparative genomics for the elucidation of multidrug resistance (MDR) in Candida lusitaniae.</title>
        <authorList>
            <person name="Kannan A."/>
            <person name="Asner S.A."/>
            <person name="Trachsel E."/>
            <person name="Kelly S."/>
            <person name="Parker J."/>
            <person name="Sanglard D."/>
        </authorList>
    </citation>
    <scope>NUCLEOTIDE SEQUENCE [LARGE SCALE GENOMIC DNA]</scope>
    <source>
        <strain evidence="2">P1</strain>
    </source>
</reference>
<protein>
    <submittedName>
        <fullName evidence="1">Bud site selection protein</fullName>
    </submittedName>
</protein>
<gene>
    <name evidence="1" type="ORF">EJF14_70171</name>
</gene>
<sequence>MSSHSSSGHQPSRNSGSKSPSMSTIESSVTRLLVSTKHLLESLTQWARQEADDKFVSDAYVKLGNDFRAAARAFNNAGVDISDLGDVPKALRIVLESALSEVPTQESLDKFLPNVRNIIVNLLSTLKAKQAKAKELSEHGSRHSSISSRSLNEASPKLDVNLNIKGHHASRDSDSQRYSAKEVLSDNQPTNEERTSSVASSAALAQLQKGNAVSRRASKRFSAYQFAKLANYSTNQLPRLSSESALSDPPKSTIPGEKVNTEEVPTDAPSSIKVFLRIGDRTKKVDLPLPVTVASIRLLFVEKFAYSPGTAAFPDIYILDNEHNITYELEESALDQEVKEGVLLVLKSIDKEKESLKGLQEKVDSFGSHLDNVISNFVNDIKESVDSIKFQMNNAPAKETNGSETADFKSKYLTLSNDLREVFNEIKAIKSVQHHRKSFVAKSIEDLTAELSVLKDLTFAESGSNSNRTYMQHSYAKLSDESDNLLTKVDDLQDMMEALRKDVAQRGVRIGPQQLKSTRKEIDDAKSSLKVLADFISDGKPTWKKIWESELDKVCEEQQFFNLQDDLTIDLIEDIKKIEETFELIEKCSVEQNKNPLLKRNKFTSKLCLIEPGESMHNIKDAVLNEVATLVPNHESRLEAIAKAEKLRQKERELASLTEFQEELGEFVEEKRLKHSVGIEEIEKLRQQKDSETLKSSFGII</sequence>
<organism evidence="1 2">
    <name type="scientific">Clavispora lusitaniae</name>
    <name type="common">Candida lusitaniae</name>
    <dbReference type="NCBI Taxonomy" id="36911"/>
    <lineage>
        <taxon>Eukaryota</taxon>
        <taxon>Fungi</taxon>
        <taxon>Dikarya</taxon>
        <taxon>Ascomycota</taxon>
        <taxon>Saccharomycotina</taxon>
        <taxon>Pichiomycetes</taxon>
        <taxon>Metschnikowiaceae</taxon>
        <taxon>Clavispora</taxon>
    </lineage>
</organism>
<keyword evidence="2" id="KW-1185">Reference proteome</keyword>
<dbReference type="EMBL" id="CP038490">
    <property type="protein sequence ID" value="QFZ30102.1"/>
    <property type="molecule type" value="Genomic_DNA"/>
</dbReference>
<evidence type="ECO:0000313" key="2">
    <source>
        <dbReference type="Proteomes" id="UP000326582"/>
    </source>
</evidence>
<accession>A0ACD0WRJ0</accession>
<evidence type="ECO:0000313" key="1">
    <source>
        <dbReference type="EMBL" id="QFZ30102.1"/>
    </source>
</evidence>
<dbReference type="Proteomes" id="UP000326582">
    <property type="component" value="Chromosome 7"/>
</dbReference>
<proteinExistence type="predicted"/>